<comment type="caution">
    <text evidence="10">The sequence shown here is derived from an EMBL/GenBank/DDBJ whole genome shotgun (WGS) entry which is preliminary data.</text>
</comment>
<feature type="transmembrane region" description="Helical" evidence="8">
    <location>
        <begin position="195"/>
        <end position="215"/>
    </location>
</feature>
<evidence type="ECO:0000256" key="6">
    <source>
        <dbReference type="ARBA" id="ARBA00022989"/>
    </source>
</evidence>
<dbReference type="PANTHER" id="PTHR22911:SF137">
    <property type="entry name" value="SOLUTE CARRIER FAMILY 35 MEMBER G2-RELATED"/>
    <property type="match status" value="1"/>
</dbReference>
<dbReference type="PANTHER" id="PTHR22911">
    <property type="entry name" value="ACYL-MALONYL CONDENSING ENZYME-RELATED"/>
    <property type="match status" value="1"/>
</dbReference>
<dbReference type="InterPro" id="IPR037185">
    <property type="entry name" value="EmrE-like"/>
</dbReference>
<evidence type="ECO:0000256" key="7">
    <source>
        <dbReference type="ARBA" id="ARBA00023136"/>
    </source>
</evidence>
<comment type="subcellular location">
    <subcellularLocation>
        <location evidence="1">Cell membrane</location>
        <topology evidence="1">Multi-pass membrane protein</topology>
    </subcellularLocation>
</comment>
<feature type="transmembrane region" description="Helical" evidence="8">
    <location>
        <begin position="145"/>
        <end position="161"/>
    </location>
</feature>
<feature type="transmembrane region" description="Helical" evidence="8">
    <location>
        <begin position="120"/>
        <end position="138"/>
    </location>
</feature>
<feature type="transmembrane region" description="Helical" evidence="8">
    <location>
        <begin position="257"/>
        <end position="276"/>
    </location>
</feature>
<evidence type="ECO:0000256" key="4">
    <source>
        <dbReference type="ARBA" id="ARBA00022475"/>
    </source>
</evidence>
<dbReference type="EMBL" id="JAFBEC010000006">
    <property type="protein sequence ID" value="MBM7633157.1"/>
    <property type="molecule type" value="Genomic_DNA"/>
</dbReference>
<keyword evidence="6 8" id="KW-1133">Transmembrane helix</keyword>
<keyword evidence="3" id="KW-0813">Transport</keyword>
<protein>
    <submittedName>
        <fullName evidence="10">Chloramphenicol-sensitive protein RarD</fullName>
    </submittedName>
</protein>
<keyword evidence="7 8" id="KW-0472">Membrane</keyword>
<evidence type="ECO:0000256" key="5">
    <source>
        <dbReference type="ARBA" id="ARBA00022692"/>
    </source>
</evidence>
<evidence type="ECO:0000313" key="11">
    <source>
        <dbReference type="Proteomes" id="UP000741863"/>
    </source>
</evidence>
<organism evidence="10 11">
    <name type="scientific">Geomicrobium sediminis</name>
    <dbReference type="NCBI Taxonomy" id="1347788"/>
    <lineage>
        <taxon>Bacteria</taxon>
        <taxon>Bacillati</taxon>
        <taxon>Bacillota</taxon>
        <taxon>Bacilli</taxon>
        <taxon>Bacillales</taxon>
        <taxon>Geomicrobium</taxon>
    </lineage>
</organism>
<name>A0ABS2PCJ6_9BACL</name>
<evidence type="ECO:0000256" key="1">
    <source>
        <dbReference type="ARBA" id="ARBA00004651"/>
    </source>
</evidence>
<feature type="transmembrane region" description="Helical" evidence="8">
    <location>
        <begin position="50"/>
        <end position="68"/>
    </location>
</feature>
<proteinExistence type="inferred from homology"/>
<dbReference type="Pfam" id="PF00892">
    <property type="entry name" value="EamA"/>
    <property type="match status" value="2"/>
</dbReference>
<reference evidence="10 11" key="1">
    <citation type="submission" date="2021-01" db="EMBL/GenBank/DDBJ databases">
        <title>Genomic Encyclopedia of Type Strains, Phase IV (KMG-IV): sequencing the most valuable type-strain genomes for metagenomic binning, comparative biology and taxonomic classification.</title>
        <authorList>
            <person name="Goeker M."/>
        </authorList>
    </citation>
    <scope>NUCLEOTIDE SEQUENCE [LARGE SCALE GENOMIC DNA]</scope>
    <source>
        <strain evidence="10 11">DSM 25540</strain>
    </source>
</reference>
<keyword evidence="11" id="KW-1185">Reference proteome</keyword>
<dbReference type="NCBIfam" id="TIGR00688">
    <property type="entry name" value="rarD"/>
    <property type="match status" value="1"/>
</dbReference>
<feature type="transmembrane region" description="Helical" evidence="8">
    <location>
        <begin position="89"/>
        <end position="108"/>
    </location>
</feature>
<feature type="domain" description="EamA" evidence="9">
    <location>
        <begin position="168"/>
        <end position="299"/>
    </location>
</feature>
<evidence type="ECO:0000256" key="3">
    <source>
        <dbReference type="ARBA" id="ARBA00022448"/>
    </source>
</evidence>
<dbReference type="SUPFAM" id="SSF103481">
    <property type="entry name" value="Multidrug resistance efflux transporter EmrE"/>
    <property type="match status" value="2"/>
</dbReference>
<evidence type="ECO:0000259" key="9">
    <source>
        <dbReference type="Pfam" id="PF00892"/>
    </source>
</evidence>
<feature type="transmembrane region" description="Helical" evidence="8">
    <location>
        <begin position="20"/>
        <end position="38"/>
    </location>
</feature>
<sequence length="309" mass="34202">MSESQSRRWCVNLDQSILSGYVYVLAAYLLWGMLGVYWNLLHPVNEFEVMAHRILWGFVVIIAIACVIPSKRVKLIHFIRGMHTNKGEFVRLCVASIAISTNWFVFIYAMMNGAAIEASLGLYITPLVSILIGVIVFHDRVDRRLVTAIALAFTGVILVTYGLGTFPFIALLLALTSGVYGLAKKKVKLDAVVGMAVETMIATPVAIGILLFFYTQHSLVFGSSIQVSMKLVLAGLLTVLPLLWFSKGVQTVSLTTVGFFQYITPTIVFLMGVFVFQSTVAVVEWIAFGLIWSSLLLYSLTLKKRKSSN</sequence>
<keyword evidence="4" id="KW-1003">Cell membrane</keyword>
<evidence type="ECO:0000256" key="8">
    <source>
        <dbReference type="SAM" id="Phobius"/>
    </source>
</evidence>
<feature type="transmembrane region" description="Helical" evidence="8">
    <location>
        <begin position="282"/>
        <end position="300"/>
    </location>
</feature>
<dbReference type="InterPro" id="IPR000620">
    <property type="entry name" value="EamA_dom"/>
</dbReference>
<accession>A0ABS2PCJ6</accession>
<evidence type="ECO:0000256" key="2">
    <source>
        <dbReference type="ARBA" id="ARBA00007362"/>
    </source>
</evidence>
<dbReference type="Proteomes" id="UP000741863">
    <property type="component" value="Unassembled WGS sequence"/>
</dbReference>
<evidence type="ECO:0000313" key="10">
    <source>
        <dbReference type="EMBL" id="MBM7633157.1"/>
    </source>
</evidence>
<keyword evidence="5 8" id="KW-0812">Transmembrane</keyword>
<dbReference type="RefSeq" id="WP_204697721.1">
    <property type="nucleotide sequence ID" value="NZ_JAFBEC010000006.1"/>
</dbReference>
<feature type="domain" description="EamA" evidence="9">
    <location>
        <begin position="19"/>
        <end position="160"/>
    </location>
</feature>
<gene>
    <name evidence="10" type="ORF">JOD17_002251</name>
</gene>
<comment type="similarity">
    <text evidence="2">Belongs to the EamA transporter family.</text>
</comment>
<dbReference type="InterPro" id="IPR004626">
    <property type="entry name" value="RarD"/>
</dbReference>
<feature type="transmembrane region" description="Helical" evidence="8">
    <location>
        <begin position="227"/>
        <end position="245"/>
    </location>
</feature>
<feature type="transmembrane region" description="Helical" evidence="8">
    <location>
        <begin position="167"/>
        <end position="183"/>
    </location>
</feature>